<dbReference type="GO" id="GO:0016020">
    <property type="term" value="C:membrane"/>
    <property type="evidence" value="ECO:0007669"/>
    <property type="project" value="UniProtKB-SubCell"/>
</dbReference>
<proteinExistence type="inferred from homology"/>
<accession>A0A564YDN5</accession>
<dbReference type="PANTHER" id="PTHR12308:SF73">
    <property type="entry name" value="ANOCTAMIN"/>
    <property type="match status" value="1"/>
</dbReference>
<evidence type="ECO:0000259" key="7">
    <source>
        <dbReference type="Pfam" id="PF04547"/>
    </source>
</evidence>
<evidence type="ECO:0000256" key="6">
    <source>
        <dbReference type="RuleBase" id="RU280814"/>
    </source>
</evidence>
<gene>
    <name evidence="8" type="ORF">WMSIL1_LOCUS5239</name>
</gene>
<comment type="subcellular location">
    <subcellularLocation>
        <location evidence="1 6">Membrane</location>
        <topology evidence="1 6">Multi-pass membrane protein</topology>
    </subcellularLocation>
</comment>
<evidence type="ECO:0000256" key="4">
    <source>
        <dbReference type="ARBA" id="ARBA00022989"/>
    </source>
</evidence>
<feature type="transmembrane region" description="Helical" evidence="6">
    <location>
        <begin position="272"/>
        <end position="291"/>
    </location>
</feature>
<evidence type="ECO:0000313" key="8">
    <source>
        <dbReference type="EMBL" id="VUZ45326.1"/>
    </source>
</evidence>
<evidence type="ECO:0000256" key="3">
    <source>
        <dbReference type="ARBA" id="ARBA00022692"/>
    </source>
</evidence>
<feature type="transmembrane region" description="Helical" evidence="6">
    <location>
        <begin position="572"/>
        <end position="598"/>
    </location>
</feature>
<name>A0A564YDN5_HYMDI</name>
<feature type="transmembrane region" description="Helical" evidence="6">
    <location>
        <begin position="229"/>
        <end position="260"/>
    </location>
</feature>
<evidence type="ECO:0000256" key="1">
    <source>
        <dbReference type="ARBA" id="ARBA00004141"/>
    </source>
</evidence>
<keyword evidence="5 6" id="KW-0472">Membrane</keyword>
<protein>
    <recommendedName>
        <fullName evidence="6">Anoctamin</fullName>
    </recommendedName>
</protein>
<keyword evidence="3 6" id="KW-0812">Transmembrane</keyword>
<sequence length="696" mass="78758">MEAPNTDYVDFYMTVSSCERKQDKEHASRHNSFAAVRLSELLSHAGVINKDVQIQVIPCCSEKNLHNGILDHKKHYIIVRTNKAVLRHFVAALNQGFSCVLSDENDEATSLAVDSLTPGQKAWLGSLAVRMVEFSEEQKAILTTLKSCQNYSSVSPIPLPTIPNPISLSAFGSNKYSSALFSMNSTEVANEMTVLHNIPERRFVWANFRSHVQWFPTVKWLRWYLGDSIGFYFAWLQSYCIALAIPAILGLLTWICVAIANAVSSEEPKEEHSLSAFMVVYGLTIVVWGLVCNKIFRRKQSQLSEDWMSPAFANAADMSGWVNSHMDQLRPAFKGKLRKSPITGEMELYFPYAEQRILFLTSMGITGLCVLLALFINVLLLNLEGIINPDRSPHLHFRFVGFLCDPGRIFDPKDGSLNFVPGILHPIVVNVMNQVVFRQIAMRLTDMENHKTQTAWDHSLIIKRFLFEAVDAYASPFYLGVILVDWNALHSFLLTTFATDSIRRLIVECLLPYLSSQIRSHRATSEKKKSDDGDSLKVNVDADEAKAIKKAVFGVDYEPFDDFLEMVLEQGYIVLFAVACPPYLACLAFFCAWVESFFDGFKLLQLVRRPVPQWLHRKQNVWLMMLSVQAWMALFTNLCLLGSHTDWNLSTLILLEHILIGIGLIIELGFSNIPVAASNAFHKRIYERYSLKASAK</sequence>
<keyword evidence="4 6" id="KW-1133">Transmembrane helix</keyword>
<feature type="transmembrane region" description="Helical" evidence="6">
    <location>
        <begin position="619"/>
        <end position="638"/>
    </location>
</feature>
<dbReference type="PANTHER" id="PTHR12308">
    <property type="entry name" value="ANOCTAMIN"/>
    <property type="match status" value="1"/>
</dbReference>
<dbReference type="AlphaFoldDB" id="A0A564YDN5"/>
<feature type="transmembrane region" description="Helical" evidence="6">
    <location>
        <begin position="658"/>
        <end position="681"/>
    </location>
</feature>
<comment type="similarity">
    <text evidence="2 6">Belongs to the anoctamin family.</text>
</comment>
<evidence type="ECO:0000313" key="9">
    <source>
        <dbReference type="Proteomes" id="UP000321570"/>
    </source>
</evidence>
<evidence type="ECO:0000256" key="2">
    <source>
        <dbReference type="ARBA" id="ARBA00009671"/>
    </source>
</evidence>
<feature type="transmembrane region" description="Helical" evidence="6">
    <location>
        <begin position="357"/>
        <end position="381"/>
    </location>
</feature>
<dbReference type="EMBL" id="CABIJS010000166">
    <property type="protein sequence ID" value="VUZ45326.1"/>
    <property type="molecule type" value="Genomic_DNA"/>
</dbReference>
<organism evidence="8 9">
    <name type="scientific">Hymenolepis diminuta</name>
    <name type="common">Rat tapeworm</name>
    <dbReference type="NCBI Taxonomy" id="6216"/>
    <lineage>
        <taxon>Eukaryota</taxon>
        <taxon>Metazoa</taxon>
        <taxon>Spiralia</taxon>
        <taxon>Lophotrochozoa</taxon>
        <taxon>Platyhelminthes</taxon>
        <taxon>Cestoda</taxon>
        <taxon>Eucestoda</taxon>
        <taxon>Cyclophyllidea</taxon>
        <taxon>Hymenolepididae</taxon>
        <taxon>Hymenolepis</taxon>
    </lineage>
</organism>
<keyword evidence="9" id="KW-1185">Reference proteome</keyword>
<dbReference type="InterPro" id="IPR007632">
    <property type="entry name" value="Anoctamin"/>
</dbReference>
<reference evidence="8 9" key="1">
    <citation type="submission" date="2019-07" db="EMBL/GenBank/DDBJ databases">
        <authorList>
            <person name="Jastrzebski P J."/>
            <person name="Paukszto L."/>
            <person name="Jastrzebski P J."/>
        </authorList>
    </citation>
    <scope>NUCLEOTIDE SEQUENCE [LARGE SCALE GENOMIC DNA]</scope>
    <source>
        <strain evidence="8 9">WMS-il1</strain>
    </source>
</reference>
<feature type="domain" description="Anoctamin transmembrane" evidence="7">
    <location>
        <begin position="222"/>
        <end position="679"/>
    </location>
</feature>
<dbReference type="Pfam" id="PF04547">
    <property type="entry name" value="Anoctamin"/>
    <property type="match status" value="1"/>
</dbReference>
<dbReference type="GO" id="GO:0005254">
    <property type="term" value="F:chloride channel activity"/>
    <property type="evidence" value="ECO:0007669"/>
    <property type="project" value="TreeGrafter"/>
</dbReference>
<dbReference type="InterPro" id="IPR049452">
    <property type="entry name" value="Anoctamin_TM"/>
</dbReference>
<comment type="caution">
    <text evidence="6">Lacks conserved residue(s) required for the propagation of feature annotation.</text>
</comment>
<dbReference type="Proteomes" id="UP000321570">
    <property type="component" value="Unassembled WGS sequence"/>
</dbReference>
<evidence type="ECO:0000256" key="5">
    <source>
        <dbReference type="ARBA" id="ARBA00023136"/>
    </source>
</evidence>